<gene>
    <name evidence="1" type="ORF">AVEN_137393_1</name>
</gene>
<organism evidence="1 2">
    <name type="scientific">Araneus ventricosus</name>
    <name type="common">Orbweaver spider</name>
    <name type="synonym">Epeira ventricosa</name>
    <dbReference type="NCBI Taxonomy" id="182803"/>
    <lineage>
        <taxon>Eukaryota</taxon>
        <taxon>Metazoa</taxon>
        <taxon>Ecdysozoa</taxon>
        <taxon>Arthropoda</taxon>
        <taxon>Chelicerata</taxon>
        <taxon>Arachnida</taxon>
        <taxon>Araneae</taxon>
        <taxon>Araneomorphae</taxon>
        <taxon>Entelegynae</taxon>
        <taxon>Araneoidea</taxon>
        <taxon>Araneidae</taxon>
        <taxon>Araneus</taxon>
    </lineage>
</organism>
<evidence type="ECO:0000313" key="1">
    <source>
        <dbReference type="EMBL" id="GBL80179.1"/>
    </source>
</evidence>
<comment type="caution">
    <text evidence="1">The sequence shown here is derived from an EMBL/GenBank/DDBJ whole genome shotgun (WGS) entry which is preliminary data.</text>
</comment>
<dbReference type="EMBL" id="BGPR01080759">
    <property type="protein sequence ID" value="GBL80179.1"/>
    <property type="molecule type" value="Genomic_DNA"/>
</dbReference>
<sequence length="95" mass="10640">MSEELRKPLLIAPYAEGYILPTPSAVDVKSRVHHLESEDLSPGPARPQGEWFPSVRSWSELRDHIPLNPSHPTCSVVITIQYPYLPPVQDGAQRS</sequence>
<accession>A0A4Y2ALR8</accession>
<dbReference type="AlphaFoldDB" id="A0A4Y2ALR8"/>
<evidence type="ECO:0000313" key="2">
    <source>
        <dbReference type="Proteomes" id="UP000499080"/>
    </source>
</evidence>
<dbReference type="Proteomes" id="UP000499080">
    <property type="component" value="Unassembled WGS sequence"/>
</dbReference>
<name>A0A4Y2ALR8_ARAVE</name>
<keyword evidence="2" id="KW-1185">Reference proteome</keyword>
<proteinExistence type="predicted"/>
<protein>
    <submittedName>
        <fullName evidence="1">Uncharacterized protein</fullName>
    </submittedName>
</protein>
<reference evidence="1 2" key="1">
    <citation type="journal article" date="2019" name="Sci. Rep.">
        <title>Orb-weaving spider Araneus ventricosus genome elucidates the spidroin gene catalogue.</title>
        <authorList>
            <person name="Kono N."/>
            <person name="Nakamura H."/>
            <person name="Ohtoshi R."/>
            <person name="Moran D.A.P."/>
            <person name="Shinohara A."/>
            <person name="Yoshida Y."/>
            <person name="Fujiwara M."/>
            <person name="Mori M."/>
            <person name="Tomita M."/>
            <person name="Arakawa K."/>
        </authorList>
    </citation>
    <scope>NUCLEOTIDE SEQUENCE [LARGE SCALE GENOMIC DNA]</scope>
</reference>